<organism evidence="1 2">
    <name type="scientific">Bauhinia variegata</name>
    <name type="common">Purple orchid tree</name>
    <name type="synonym">Phanera variegata</name>
    <dbReference type="NCBI Taxonomy" id="167791"/>
    <lineage>
        <taxon>Eukaryota</taxon>
        <taxon>Viridiplantae</taxon>
        <taxon>Streptophyta</taxon>
        <taxon>Embryophyta</taxon>
        <taxon>Tracheophyta</taxon>
        <taxon>Spermatophyta</taxon>
        <taxon>Magnoliopsida</taxon>
        <taxon>eudicotyledons</taxon>
        <taxon>Gunneridae</taxon>
        <taxon>Pentapetalae</taxon>
        <taxon>rosids</taxon>
        <taxon>fabids</taxon>
        <taxon>Fabales</taxon>
        <taxon>Fabaceae</taxon>
        <taxon>Cercidoideae</taxon>
        <taxon>Cercideae</taxon>
        <taxon>Bauhiniinae</taxon>
        <taxon>Bauhinia</taxon>
    </lineage>
</organism>
<name>A0ACB9M0I7_BAUVA</name>
<gene>
    <name evidence="1" type="ORF">L6164_024976</name>
</gene>
<comment type="caution">
    <text evidence="1">The sequence shown here is derived from an EMBL/GenBank/DDBJ whole genome shotgun (WGS) entry which is preliminary data.</text>
</comment>
<sequence>MAEEEVNVNVYDQVYDSNGDQEVEDKCQVHDGDGEAKVSRYCNGVSHATDEEEDADRSYVFVSGSEGVAVDAAAVDDPRESDLNDNEPKTGEIVDDNGECLQAELSYEQPGGSNYSTEQDKFELDFKVDHRFEVVPPHESEVAVPEAAVPNCECNNSVKDHLDGSVVCARLAEEIQETAISSKISAESEQFQHVDCDTVARQSESASVTDRELKDVAGVDVKEKELSDEILSEAKPGNEPENVEAESGLDLTTDSCFVTDKKTDMVATNVPVSNENMDGLTFGSIQDTRSRAVDSNHIAGGHNTSYESFESELGIIDSNQQNGSIENAKISPVPVIGANASIESDECEPNDDKIQTSESSPGTECGKLEREKGDIIDSSGVHDGKCEIKPDNILSMDCDKPTFPLDDNEITNSGTSSIDLSRSGGKLDSDTETVGESHANTSIQNESNSRSCSIADVKLVPKGEKENLSALSSRRDMPADGKITSDRNDNVLEREGAPSADVPVKKEEEQDVTQEFEVLCDMQGNQDSRPTQEGSTADILDGRNMGAEVGKRPFYFLIRLPRPDDEDIKEQIKHAQFQVDEKTKGRDAIRAEIQFEKAALKECGQGVEAAISAQRSARELLKSKRQEMDSVQSMMNRLNNAISVGDIDGRIRNMEHMIEHETLPLKEEKQLLRQIKQLKQQREELSSNMGKHDQLQLRLDQKDSIEDHFKHLQMLRKEVESFRHDVLKAEAVTKAAKNKYDDEYNKLSEFLARFKAADNIRQEAYAKLQALRKQLYEKNKYFRDYKSAANKANELASKGNREELQGFCVNQVERIMGLWNQNDEFRREYVKSNTRSTLRRLKTLDGRSLGPDEEVGLWNQNDEFRREYVKSNTRSTLRRLKTLDGRSLGPDEEPPVIPNLLNERAIKNNSLSLLSTQELEKKAVSAETANVEDKPVSKVVVRSQTNRIKRLAKPAPLEESSVMVSSWDEAEDVRQEPKRPKEEEELFVKAEETRKEEEAAKLKEKRRLEEIAKAKEAMLRKKRNADKAQQRAVLKAQKEAEHKEKERGKKARKKERRKATAVDSAEDTGESATSSETPIRSLEECDHTEKPVEVTKKPQKPSHFVKQTKTKSIPLPLRNPGKRKMQSWMWIPITVLVVVALFFGGNSSLSLRSGLQGFGF</sequence>
<keyword evidence="2" id="KW-1185">Reference proteome</keyword>
<proteinExistence type="predicted"/>
<evidence type="ECO:0000313" key="2">
    <source>
        <dbReference type="Proteomes" id="UP000828941"/>
    </source>
</evidence>
<dbReference type="EMBL" id="CM039435">
    <property type="protein sequence ID" value="KAI4317066.1"/>
    <property type="molecule type" value="Genomic_DNA"/>
</dbReference>
<protein>
    <submittedName>
        <fullName evidence="1">Uncharacterized protein</fullName>
    </submittedName>
</protein>
<evidence type="ECO:0000313" key="1">
    <source>
        <dbReference type="EMBL" id="KAI4317066.1"/>
    </source>
</evidence>
<reference evidence="1 2" key="1">
    <citation type="journal article" date="2022" name="DNA Res.">
        <title>Chromosomal-level genome assembly of the orchid tree Bauhinia variegata (Leguminosae; Cercidoideae) supports the allotetraploid origin hypothesis of Bauhinia.</title>
        <authorList>
            <person name="Zhong Y."/>
            <person name="Chen Y."/>
            <person name="Zheng D."/>
            <person name="Pang J."/>
            <person name="Liu Y."/>
            <person name="Luo S."/>
            <person name="Meng S."/>
            <person name="Qian L."/>
            <person name="Wei D."/>
            <person name="Dai S."/>
            <person name="Zhou R."/>
        </authorList>
    </citation>
    <scope>NUCLEOTIDE SEQUENCE [LARGE SCALE GENOMIC DNA]</scope>
    <source>
        <strain evidence="1">BV-YZ2020</strain>
    </source>
</reference>
<accession>A0ACB9M0I7</accession>
<dbReference type="Proteomes" id="UP000828941">
    <property type="component" value="Chromosome 10"/>
</dbReference>